<proteinExistence type="predicted"/>
<evidence type="ECO:0000313" key="2">
    <source>
        <dbReference type="Proteomes" id="UP000095746"/>
    </source>
</evidence>
<evidence type="ECO:0000313" key="1">
    <source>
        <dbReference type="EMBL" id="CUQ32584.1"/>
    </source>
</evidence>
<gene>
    <name evidence="1" type="ORF">ERS852411_04247</name>
</gene>
<dbReference type="Proteomes" id="UP000095746">
    <property type="component" value="Unassembled WGS sequence"/>
</dbReference>
<organism evidence="1 2">
    <name type="scientific">Flavonifractor plautii</name>
    <name type="common">Fusobacterium plautii</name>
    <dbReference type="NCBI Taxonomy" id="292800"/>
    <lineage>
        <taxon>Bacteria</taxon>
        <taxon>Bacillati</taxon>
        <taxon>Bacillota</taxon>
        <taxon>Clostridia</taxon>
        <taxon>Eubacteriales</taxon>
        <taxon>Oscillospiraceae</taxon>
        <taxon>Flavonifractor</taxon>
    </lineage>
</organism>
<sequence length="35" mass="3674">MAMVEALCSRAVVVGGSMPKIPSASRLVLMVKIDL</sequence>
<dbReference type="EMBL" id="CYZT01000909">
    <property type="protein sequence ID" value="CUQ32584.1"/>
    <property type="molecule type" value="Genomic_DNA"/>
</dbReference>
<reference evidence="1 2" key="1">
    <citation type="submission" date="2015-09" db="EMBL/GenBank/DDBJ databases">
        <authorList>
            <consortium name="Pathogen Informatics"/>
        </authorList>
    </citation>
    <scope>NUCLEOTIDE SEQUENCE [LARGE SCALE GENOMIC DNA]</scope>
    <source>
        <strain evidence="1 2">2789STDY5608854</strain>
    </source>
</reference>
<name>A0A174VCT4_FLAPL</name>
<accession>A0A174VCT4</accession>
<protein>
    <submittedName>
        <fullName evidence="1">Uncharacterized protein</fullName>
    </submittedName>
</protein>
<dbReference type="AlphaFoldDB" id="A0A174VCT4"/>